<keyword evidence="5" id="KW-1185">Reference proteome</keyword>
<reference evidence="4 5" key="1">
    <citation type="journal article" date="2018" name="Front. Plant Sci.">
        <title>Red Clover (Trifolium pratense) and Zigzag Clover (T. medium) - A Picture of Genomic Similarities and Differences.</title>
        <authorList>
            <person name="Dluhosova J."/>
            <person name="Istvanek J."/>
            <person name="Nedelnik J."/>
            <person name="Repkova J."/>
        </authorList>
    </citation>
    <scope>NUCLEOTIDE SEQUENCE [LARGE SCALE GENOMIC DNA]</scope>
    <source>
        <strain evidence="5">cv. 10/8</strain>
        <tissue evidence="4">Leaf</tissue>
    </source>
</reference>
<sequence length="34" mass="3584">MFPNGVGEYVDLMQDLIPGIKDGTVRTAIDTGCG</sequence>
<evidence type="ECO:0000256" key="3">
    <source>
        <dbReference type="ARBA" id="ARBA00023180"/>
    </source>
</evidence>
<keyword evidence="2 4" id="KW-0808">Transferase</keyword>
<dbReference type="EMBL" id="LXQA010234950">
    <property type="protein sequence ID" value="MCI36559.1"/>
    <property type="molecule type" value="Genomic_DNA"/>
</dbReference>
<dbReference type="GO" id="GO:0008168">
    <property type="term" value="F:methyltransferase activity"/>
    <property type="evidence" value="ECO:0007669"/>
    <property type="project" value="UniProtKB-KW"/>
</dbReference>
<keyword evidence="1 4" id="KW-0489">Methyltransferase</keyword>
<protein>
    <submittedName>
        <fullName evidence="4">Putative methyltransferase PMT20-like</fullName>
    </submittedName>
</protein>
<organism evidence="4 5">
    <name type="scientific">Trifolium medium</name>
    <dbReference type="NCBI Taxonomy" id="97028"/>
    <lineage>
        <taxon>Eukaryota</taxon>
        <taxon>Viridiplantae</taxon>
        <taxon>Streptophyta</taxon>
        <taxon>Embryophyta</taxon>
        <taxon>Tracheophyta</taxon>
        <taxon>Spermatophyta</taxon>
        <taxon>Magnoliopsida</taxon>
        <taxon>eudicotyledons</taxon>
        <taxon>Gunneridae</taxon>
        <taxon>Pentapetalae</taxon>
        <taxon>rosids</taxon>
        <taxon>fabids</taxon>
        <taxon>Fabales</taxon>
        <taxon>Fabaceae</taxon>
        <taxon>Papilionoideae</taxon>
        <taxon>50 kb inversion clade</taxon>
        <taxon>NPAAA clade</taxon>
        <taxon>Hologalegina</taxon>
        <taxon>IRL clade</taxon>
        <taxon>Trifolieae</taxon>
        <taxon>Trifolium</taxon>
    </lineage>
</organism>
<dbReference type="InterPro" id="IPR004159">
    <property type="entry name" value="Put_SAM_MeTrfase"/>
</dbReference>
<dbReference type="Proteomes" id="UP000265520">
    <property type="component" value="Unassembled WGS sequence"/>
</dbReference>
<dbReference type="GO" id="GO:0032259">
    <property type="term" value="P:methylation"/>
    <property type="evidence" value="ECO:0007669"/>
    <property type="project" value="UniProtKB-KW"/>
</dbReference>
<proteinExistence type="predicted"/>
<comment type="caution">
    <text evidence="4">The sequence shown here is derived from an EMBL/GenBank/DDBJ whole genome shotgun (WGS) entry which is preliminary data.</text>
</comment>
<accession>A0A392RJY8</accession>
<dbReference type="AlphaFoldDB" id="A0A392RJY8"/>
<evidence type="ECO:0000256" key="1">
    <source>
        <dbReference type="ARBA" id="ARBA00022603"/>
    </source>
</evidence>
<dbReference type="Pfam" id="PF03141">
    <property type="entry name" value="Methyltransf_29"/>
    <property type="match status" value="1"/>
</dbReference>
<evidence type="ECO:0000313" key="4">
    <source>
        <dbReference type="EMBL" id="MCI36559.1"/>
    </source>
</evidence>
<evidence type="ECO:0000256" key="2">
    <source>
        <dbReference type="ARBA" id="ARBA00022679"/>
    </source>
</evidence>
<feature type="non-terminal residue" evidence="4">
    <location>
        <position position="34"/>
    </location>
</feature>
<keyword evidence="3" id="KW-0325">Glycoprotein</keyword>
<name>A0A392RJY8_9FABA</name>
<evidence type="ECO:0000313" key="5">
    <source>
        <dbReference type="Proteomes" id="UP000265520"/>
    </source>
</evidence>